<gene>
    <name evidence="3" type="ORF">ACFSQW_08050</name>
</gene>
<protein>
    <submittedName>
        <fullName evidence="3">FecR family protein</fullName>
    </submittedName>
</protein>
<dbReference type="InterPro" id="IPR006860">
    <property type="entry name" value="FecR"/>
</dbReference>
<accession>A0ABW5KZF2</accession>
<dbReference type="Gene3D" id="3.55.50.30">
    <property type="match status" value="1"/>
</dbReference>
<dbReference type="PANTHER" id="PTHR30273:SF2">
    <property type="entry name" value="PROTEIN FECR"/>
    <property type="match status" value="1"/>
</dbReference>
<keyword evidence="4" id="KW-1185">Reference proteome</keyword>
<sequence length="368" mass="41492">MDHNFQDLLKRYNEGNVSEEEREQVERWYLAVGEKPKSIHQGILQDHYSQGRDEIKQLYKVRKLTPVWKQIATAAAVLMLIVGVYVMRNTTQDTQQPLVSLDSILPGEETAVLRTDNGQEVDLKAMLVGARLNKGGMEIIKLATGGIQIRQLENGGEKVEPSVIKTPKGGEFEVTLPDGSLVKLNADSELKLLAGYNKNERNVDLLGEAFFDVQKSSKPFVVGTAKQKVTVLGTQFNIKAYPIESETTTKLLRGSVKVSSNETGKEIMMKPGDQVVNKGNELLLTSRETQQVDWVNKEFVFNEKPAEELMNDIGRWYNLEVEFEREDLKEKRFTGSIPRYSTFTKVIAVLEATDVLSFKIEGRKIIIK</sequence>
<evidence type="ECO:0000313" key="3">
    <source>
        <dbReference type="EMBL" id="MFD2554339.1"/>
    </source>
</evidence>
<feature type="domain" description="FecR protein" evidence="1">
    <location>
        <begin position="163"/>
        <end position="257"/>
    </location>
</feature>
<dbReference type="Pfam" id="PF16344">
    <property type="entry name" value="FecR_C"/>
    <property type="match status" value="1"/>
</dbReference>
<dbReference type="EMBL" id="JBHULD010000008">
    <property type="protein sequence ID" value="MFD2554339.1"/>
    <property type="molecule type" value="Genomic_DNA"/>
</dbReference>
<organism evidence="3 4">
    <name type="scientific">Sphingobacterium tabacisoli</name>
    <dbReference type="NCBI Taxonomy" id="2044855"/>
    <lineage>
        <taxon>Bacteria</taxon>
        <taxon>Pseudomonadati</taxon>
        <taxon>Bacteroidota</taxon>
        <taxon>Sphingobacteriia</taxon>
        <taxon>Sphingobacteriales</taxon>
        <taxon>Sphingobacteriaceae</taxon>
        <taxon>Sphingobacterium</taxon>
    </lineage>
</organism>
<proteinExistence type="predicted"/>
<dbReference type="RefSeq" id="WP_210355864.1">
    <property type="nucleotide sequence ID" value="NZ_JAEQMU010000006.1"/>
</dbReference>
<feature type="domain" description="Protein FecR C-terminal" evidence="2">
    <location>
        <begin position="298"/>
        <end position="367"/>
    </location>
</feature>
<dbReference type="PANTHER" id="PTHR30273">
    <property type="entry name" value="PERIPLASMIC SIGNAL SENSOR AND SIGMA FACTOR ACTIVATOR FECR-RELATED"/>
    <property type="match status" value="1"/>
</dbReference>
<dbReference type="Pfam" id="PF04773">
    <property type="entry name" value="FecR"/>
    <property type="match status" value="1"/>
</dbReference>
<comment type="caution">
    <text evidence="3">The sequence shown here is derived from an EMBL/GenBank/DDBJ whole genome shotgun (WGS) entry which is preliminary data.</text>
</comment>
<dbReference type="InterPro" id="IPR032508">
    <property type="entry name" value="FecR_C"/>
</dbReference>
<evidence type="ECO:0000259" key="1">
    <source>
        <dbReference type="Pfam" id="PF04773"/>
    </source>
</evidence>
<dbReference type="InterPro" id="IPR012373">
    <property type="entry name" value="Ferrdict_sens_TM"/>
</dbReference>
<evidence type="ECO:0000259" key="2">
    <source>
        <dbReference type="Pfam" id="PF16344"/>
    </source>
</evidence>
<dbReference type="Gene3D" id="2.60.120.1440">
    <property type="match status" value="1"/>
</dbReference>
<reference evidence="4" key="1">
    <citation type="journal article" date="2019" name="Int. J. Syst. Evol. Microbiol.">
        <title>The Global Catalogue of Microorganisms (GCM) 10K type strain sequencing project: providing services to taxonomists for standard genome sequencing and annotation.</title>
        <authorList>
            <consortium name="The Broad Institute Genomics Platform"/>
            <consortium name="The Broad Institute Genome Sequencing Center for Infectious Disease"/>
            <person name="Wu L."/>
            <person name="Ma J."/>
        </authorList>
    </citation>
    <scope>NUCLEOTIDE SEQUENCE [LARGE SCALE GENOMIC DNA]</scope>
    <source>
        <strain evidence="4">KCTC 52298</strain>
    </source>
</reference>
<dbReference type="Proteomes" id="UP001597440">
    <property type="component" value="Unassembled WGS sequence"/>
</dbReference>
<name>A0ABW5KZF2_9SPHI</name>
<dbReference type="PIRSF" id="PIRSF018266">
    <property type="entry name" value="FecR"/>
    <property type="match status" value="1"/>
</dbReference>
<evidence type="ECO:0000313" key="4">
    <source>
        <dbReference type="Proteomes" id="UP001597440"/>
    </source>
</evidence>